<name>A0A540VQW5_9GAMM</name>
<sequence length="552" mass="60196">MRHWFARPRAIEEDVRIGVQVADDSVTVAVYSQLNQALTLCVKRRCTRAQVPDVIAQLVAEHDLKGLPAYLTLSRTDYETQYVDLPGVPADELRAALRWRVTAPGVLNAEDIAVAGLPLVSDRSDSGEESPLIRAAVMAESALSKLSQAVIGAGLNLRAVAPRETALMNVAYALDQVEADQANPSEQRPPVMTIFLGSRTCGILVTRGHRLYLSRTVELAANEAGALELADFEKLVTEVIRTAENFNKRLSRVPLGRCLIVPYRSDAQAFDERLRDTLGIDCETVALADWLNVSGDSAAADTATGILAVGGIIEPTLQREASLYTPPTPPRRATAPAVLAGWVAGGWALLAMIAITQAVLIDRAEERLTQQTAVRDALRSDVAELSAKTEDTEDIEPSESLVAELNSLEQQRDFYATILEEFQGVDTSLNRGFSDALTALARTPVDGLWLQQIAITPEQVKLEGQTLKGFQAETLIDTLQSEEIFRTWNPESIDVGSPEPIRNGRRARSFSIEGEGLGARIQGPRNIDDSTTTRETDALGIQSLLRTLRRNE</sequence>
<organism evidence="2 3">
    <name type="scientific">Spiribacter salinus</name>
    <dbReference type="NCBI Taxonomy" id="1335746"/>
    <lineage>
        <taxon>Bacteria</taxon>
        <taxon>Pseudomonadati</taxon>
        <taxon>Pseudomonadota</taxon>
        <taxon>Gammaproteobacteria</taxon>
        <taxon>Chromatiales</taxon>
        <taxon>Ectothiorhodospiraceae</taxon>
        <taxon>Spiribacter</taxon>
    </lineage>
</organism>
<dbReference type="EMBL" id="VIFK01000086">
    <property type="protein sequence ID" value="TQE99167.1"/>
    <property type="molecule type" value="Genomic_DNA"/>
</dbReference>
<accession>A0A540VQW5</accession>
<evidence type="ECO:0000313" key="2">
    <source>
        <dbReference type="EMBL" id="TQE99167.1"/>
    </source>
</evidence>
<gene>
    <name evidence="2" type="ORF">FKY71_10085</name>
</gene>
<dbReference type="Pfam" id="PF05137">
    <property type="entry name" value="PilN"/>
    <property type="match status" value="1"/>
</dbReference>
<proteinExistence type="predicted"/>
<protein>
    <submittedName>
        <fullName evidence="2">PilN domain-containing protein</fullName>
    </submittedName>
</protein>
<dbReference type="Gene3D" id="3.30.420.40">
    <property type="match status" value="2"/>
</dbReference>
<dbReference type="AlphaFoldDB" id="A0A540VQW5"/>
<keyword evidence="1" id="KW-0812">Transmembrane</keyword>
<dbReference type="Proteomes" id="UP000315400">
    <property type="component" value="Unassembled WGS sequence"/>
</dbReference>
<keyword evidence="1" id="KW-0472">Membrane</keyword>
<reference evidence="2 3" key="1">
    <citation type="submission" date="2019-06" db="EMBL/GenBank/DDBJ databases">
        <title>Metagenome assembled Genome of Spiribacter salinus SL48-SHIP from the microbial mat of Salt Lake 48 (Novosibirsk region, Russia).</title>
        <authorList>
            <person name="Shipova A."/>
            <person name="Rozanov A.S."/>
            <person name="Bryanskaya A.V."/>
            <person name="Peltek S.E."/>
        </authorList>
    </citation>
    <scope>NUCLEOTIDE SEQUENCE [LARGE SCALE GENOMIC DNA]</scope>
    <source>
        <strain evidence="2">SL48-SHIP-2</strain>
    </source>
</reference>
<keyword evidence="1" id="KW-1133">Transmembrane helix</keyword>
<feature type="transmembrane region" description="Helical" evidence="1">
    <location>
        <begin position="339"/>
        <end position="361"/>
    </location>
</feature>
<comment type="caution">
    <text evidence="2">The sequence shown here is derived from an EMBL/GenBank/DDBJ whole genome shotgun (WGS) entry which is preliminary data.</text>
</comment>
<dbReference type="Gene3D" id="3.30.1490.300">
    <property type="match status" value="1"/>
</dbReference>
<evidence type="ECO:0000256" key="1">
    <source>
        <dbReference type="SAM" id="Phobius"/>
    </source>
</evidence>
<evidence type="ECO:0000313" key="3">
    <source>
        <dbReference type="Proteomes" id="UP000315400"/>
    </source>
</evidence>
<dbReference type="InterPro" id="IPR007813">
    <property type="entry name" value="PilN"/>
</dbReference>